<dbReference type="InterPro" id="IPR017748">
    <property type="entry name" value="TagF"/>
</dbReference>
<dbReference type="NCBIfam" id="TIGR03373">
    <property type="entry name" value="VI_minor_4"/>
    <property type="match status" value="1"/>
</dbReference>
<protein>
    <submittedName>
        <fullName evidence="2">Type VI secretion-associated protein</fullName>
    </submittedName>
</protein>
<evidence type="ECO:0000256" key="1">
    <source>
        <dbReference type="SAM" id="MobiDB-lite"/>
    </source>
</evidence>
<dbReference type="Proteomes" id="UP000239724">
    <property type="component" value="Unassembled WGS sequence"/>
</dbReference>
<dbReference type="EMBL" id="NHRY01000148">
    <property type="protein sequence ID" value="PPQ33358.1"/>
    <property type="molecule type" value="Genomic_DNA"/>
</dbReference>
<comment type="caution">
    <text evidence="2">The sequence shown here is derived from an EMBL/GenBank/DDBJ whole genome shotgun (WGS) entry which is preliminary data.</text>
</comment>
<dbReference type="AlphaFoldDB" id="A0A2S6NFF7"/>
<dbReference type="Pfam" id="PF09867">
    <property type="entry name" value="TagF_N"/>
    <property type="match status" value="1"/>
</dbReference>
<dbReference type="Gene3D" id="3.40.1730.10">
    <property type="entry name" value="pa0076 domain"/>
    <property type="match status" value="1"/>
</dbReference>
<organism evidence="2 3">
    <name type="scientific">Rhodopila globiformis</name>
    <name type="common">Rhodopseudomonas globiformis</name>
    <dbReference type="NCBI Taxonomy" id="1071"/>
    <lineage>
        <taxon>Bacteria</taxon>
        <taxon>Pseudomonadati</taxon>
        <taxon>Pseudomonadota</taxon>
        <taxon>Alphaproteobacteria</taxon>
        <taxon>Acetobacterales</taxon>
        <taxon>Acetobacteraceae</taxon>
        <taxon>Rhodopila</taxon>
    </lineage>
</organism>
<proteinExistence type="predicted"/>
<keyword evidence="3" id="KW-1185">Reference proteome</keyword>
<feature type="region of interest" description="Disordered" evidence="1">
    <location>
        <begin position="120"/>
        <end position="147"/>
    </location>
</feature>
<gene>
    <name evidence="2" type="ORF">CCS01_14590</name>
</gene>
<sequence>MPLAMTLPLATGIFGKLPVRGDFVRLGLPRDCTDGWDHWLSEMTAETQRRAGAAWLDALQDVVSPEDARRMMDVPDLHLAVVSASRWWTDGSALVEPTGITLDGLPGAPVFAAMLGCRQPGATPPDETPGRAGPPERLLLSDRPENM</sequence>
<evidence type="ECO:0000313" key="2">
    <source>
        <dbReference type="EMBL" id="PPQ33358.1"/>
    </source>
</evidence>
<accession>A0A2S6NFF7</accession>
<reference evidence="2 3" key="1">
    <citation type="journal article" date="2018" name="Arch. Microbiol.">
        <title>New insights into the metabolic potential of the phototrophic purple bacterium Rhodopila globiformis DSM 161(T) from its draft genome sequence and evidence for a vanadium-dependent nitrogenase.</title>
        <authorList>
            <person name="Imhoff J.F."/>
            <person name="Rahn T."/>
            <person name="Kunzel S."/>
            <person name="Neulinger S.C."/>
        </authorList>
    </citation>
    <scope>NUCLEOTIDE SEQUENCE [LARGE SCALE GENOMIC DNA]</scope>
    <source>
        <strain evidence="2 3">DSM 161</strain>
    </source>
</reference>
<name>A0A2S6NFF7_RHOGL</name>
<dbReference type="InterPro" id="IPR038225">
    <property type="entry name" value="TagF_sf"/>
</dbReference>
<evidence type="ECO:0000313" key="3">
    <source>
        <dbReference type="Proteomes" id="UP000239724"/>
    </source>
</evidence>